<proteinExistence type="predicted"/>
<dbReference type="EMBL" id="BAAADD010000008">
    <property type="protein sequence ID" value="GAA0579052.1"/>
    <property type="molecule type" value="Genomic_DNA"/>
</dbReference>
<comment type="caution">
    <text evidence="1">The sequence shown here is derived from an EMBL/GenBank/DDBJ whole genome shotgun (WGS) entry which is preliminary data.</text>
</comment>
<name>A0ABP3Q4T2_9PROT</name>
<sequence length="268" mass="29228">MKHLWAVKHISYLKDFWTAFLNTDYCKLDVVDEADGSQGLQIVSLDPLPANIVLALGDAVHCMRCALDFTVSELIGWKNTRLTFPMGENREELISSFRTDVGDPCNTCGRGGKKGRNAALEAAVPGIGKFIVDEIRPYKASGSLVWEIGKLDARDKHRLVIPIYCPMTITGINTVDRNQNRLVDATAAVTPGGKANLMLTGCGGLKIESYKKPTAEIFINEAGIIQRQPLFPTLASISEAVTRTIDSIERFALGAGWRAPSSSTSNFP</sequence>
<dbReference type="RefSeq" id="WP_166936859.1">
    <property type="nucleotide sequence ID" value="NZ_BAAADD010000008.1"/>
</dbReference>
<accession>A0ABP3Q4T2</accession>
<protein>
    <submittedName>
        <fullName evidence="1">Uncharacterized protein</fullName>
    </submittedName>
</protein>
<keyword evidence="2" id="KW-1185">Reference proteome</keyword>
<organism evidence="1 2">
    <name type="scientific">Rhizomicrobium electricum</name>
    <dbReference type="NCBI Taxonomy" id="480070"/>
    <lineage>
        <taxon>Bacteria</taxon>
        <taxon>Pseudomonadati</taxon>
        <taxon>Pseudomonadota</taxon>
        <taxon>Alphaproteobacteria</taxon>
        <taxon>Micropepsales</taxon>
        <taxon>Micropepsaceae</taxon>
        <taxon>Rhizomicrobium</taxon>
    </lineage>
</organism>
<evidence type="ECO:0000313" key="1">
    <source>
        <dbReference type="EMBL" id="GAA0579052.1"/>
    </source>
</evidence>
<gene>
    <name evidence="1" type="ORF">GCM10008942_29930</name>
</gene>
<reference evidence="2" key="1">
    <citation type="journal article" date="2019" name="Int. J. Syst. Evol. Microbiol.">
        <title>The Global Catalogue of Microorganisms (GCM) 10K type strain sequencing project: providing services to taxonomists for standard genome sequencing and annotation.</title>
        <authorList>
            <consortium name="The Broad Institute Genomics Platform"/>
            <consortium name="The Broad Institute Genome Sequencing Center for Infectious Disease"/>
            <person name="Wu L."/>
            <person name="Ma J."/>
        </authorList>
    </citation>
    <scope>NUCLEOTIDE SEQUENCE [LARGE SCALE GENOMIC DNA]</scope>
    <source>
        <strain evidence="2">JCM 15089</strain>
    </source>
</reference>
<dbReference type="Proteomes" id="UP001499951">
    <property type="component" value="Unassembled WGS sequence"/>
</dbReference>
<evidence type="ECO:0000313" key="2">
    <source>
        <dbReference type="Proteomes" id="UP001499951"/>
    </source>
</evidence>